<organism evidence="1 2">
    <name type="scientific">[Muricauda] lutisoli</name>
    <dbReference type="NCBI Taxonomy" id="2816035"/>
    <lineage>
        <taxon>Bacteria</taxon>
        <taxon>Pseudomonadati</taxon>
        <taxon>Bacteroidota</taxon>
        <taxon>Flavobacteriia</taxon>
        <taxon>Flavobacteriales</taxon>
        <taxon>Flavobacteriaceae</taxon>
        <taxon>Allomuricauda</taxon>
    </lineage>
</organism>
<dbReference type="RefSeq" id="WP_207070209.1">
    <property type="nucleotide sequence ID" value="NZ_JAFLND010000001.1"/>
</dbReference>
<accession>A0ABS3EU34</accession>
<evidence type="ECO:0000313" key="2">
    <source>
        <dbReference type="Proteomes" id="UP000664163"/>
    </source>
</evidence>
<protein>
    <submittedName>
        <fullName evidence="1">Uncharacterized protein</fullName>
    </submittedName>
</protein>
<proteinExistence type="predicted"/>
<comment type="caution">
    <text evidence="1">The sequence shown here is derived from an EMBL/GenBank/DDBJ whole genome shotgun (WGS) entry which is preliminary data.</text>
</comment>
<sequence length="198" mass="22875">MKELIIPFATTVGYMLKVLKMNLIIDEFNKEFKMIRHGDYFEFINSVKGGVPHTVVYSEGVIKSDNIARKDDSDFLGLFNANPSLLKFHKKCYDKYGQIIDPDIPNSIYGIAALFEISIRMHANNNNLIEPRENLVDVINKLSEFKSLSENETSVLHQGRRFINMIKHFKNQFPTWNEGIEAMEIAYGLLKEKRLTII</sequence>
<dbReference type="EMBL" id="JAFLND010000001">
    <property type="protein sequence ID" value="MBO0329751.1"/>
    <property type="molecule type" value="Genomic_DNA"/>
</dbReference>
<keyword evidence="2" id="KW-1185">Reference proteome</keyword>
<name>A0ABS3EU34_9FLAO</name>
<dbReference type="Proteomes" id="UP000664163">
    <property type="component" value="Unassembled WGS sequence"/>
</dbReference>
<evidence type="ECO:0000313" key="1">
    <source>
        <dbReference type="EMBL" id="MBO0329751.1"/>
    </source>
</evidence>
<reference evidence="1 2" key="1">
    <citation type="submission" date="2021-03" db="EMBL/GenBank/DDBJ databases">
        <title>Muricauda sp. CAU 1631 isolated from Incheon.</title>
        <authorList>
            <person name="Kim W."/>
        </authorList>
    </citation>
    <scope>NUCLEOTIDE SEQUENCE [LARGE SCALE GENOMIC DNA]</scope>
    <source>
        <strain evidence="1 2">CAU 1631</strain>
    </source>
</reference>
<gene>
    <name evidence="1" type="ORF">J0X13_04280</name>
</gene>